<dbReference type="NCBIfam" id="NF005292">
    <property type="entry name" value="PRK06815.1"/>
    <property type="match status" value="1"/>
</dbReference>
<reference evidence="5" key="1">
    <citation type="submission" date="2021-07" db="EMBL/GenBank/DDBJ databases">
        <title>Shinella sp. nov., a novel member of the genus Shinella from water.</title>
        <authorList>
            <person name="Deng Y."/>
        </authorList>
    </citation>
    <scope>NUCLEOTIDE SEQUENCE</scope>
    <source>
        <strain evidence="5">CPCC 100929</strain>
    </source>
</reference>
<dbReference type="RefSeq" id="WP_256119181.1">
    <property type="nucleotide sequence ID" value="NZ_WHSB02000008.1"/>
</dbReference>
<dbReference type="SUPFAM" id="SSF53686">
    <property type="entry name" value="Tryptophan synthase beta subunit-like PLP-dependent enzymes"/>
    <property type="match status" value="1"/>
</dbReference>
<dbReference type="PANTHER" id="PTHR48078">
    <property type="entry name" value="THREONINE DEHYDRATASE, MITOCHONDRIAL-RELATED"/>
    <property type="match status" value="1"/>
</dbReference>
<name>A0ABT1RBI4_9HYPH</name>
<evidence type="ECO:0000259" key="4">
    <source>
        <dbReference type="Pfam" id="PF00291"/>
    </source>
</evidence>
<proteinExistence type="predicted"/>
<evidence type="ECO:0000313" key="5">
    <source>
        <dbReference type="EMBL" id="MCQ4632548.1"/>
    </source>
</evidence>
<dbReference type="PROSITE" id="PS00165">
    <property type="entry name" value="DEHYDRATASE_SER_THR"/>
    <property type="match status" value="1"/>
</dbReference>
<accession>A0ABT1RBI4</accession>
<dbReference type="Gene3D" id="3.40.50.1100">
    <property type="match status" value="2"/>
</dbReference>
<evidence type="ECO:0000256" key="3">
    <source>
        <dbReference type="ARBA" id="ARBA00023239"/>
    </source>
</evidence>
<keyword evidence="6" id="KW-1185">Reference proteome</keyword>
<dbReference type="Proteomes" id="UP000996601">
    <property type="component" value="Unassembled WGS sequence"/>
</dbReference>
<sequence length="319" mass="33077">MESTTAIDAIRNAETRVRPFVRETYLEASPYLSKTIGLDVHLKLENLQHTGSFKLRGALNKILSLGSAAATTRVVTASSGNHGAAVAFALRQVGGEGIVFVPENASEAKVAAIRRLGAEVRFHGTDSAVTEAHARAFAEAEGGVYVPPYNDIDVMAGQGTLGVEILRQLPDVRTVIASVGGGGLIAGIATYLKAAAPQVKIVGCSPQASRVMAASVAAGRVLDLDSDDTLSDGTAGGVEPDTITFAPCRDLVDHWIDVSEVEIAQAMKLFVEHHHMLCEGAAGVAIAAAIKAERGLIEGPVAIVVCGGNVSIPVLKGIL</sequence>
<dbReference type="Pfam" id="PF00291">
    <property type="entry name" value="PALP"/>
    <property type="match status" value="1"/>
</dbReference>
<evidence type="ECO:0000256" key="2">
    <source>
        <dbReference type="ARBA" id="ARBA00022898"/>
    </source>
</evidence>
<protein>
    <submittedName>
        <fullName evidence="5">Threonine/serine dehydratase</fullName>
    </submittedName>
</protein>
<comment type="cofactor">
    <cofactor evidence="1">
        <name>pyridoxal 5'-phosphate</name>
        <dbReference type="ChEBI" id="CHEBI:597326"/>
    </cofactor>
</comment>
<evidence type="ECO:0000256" key="1">
    <source>
        <dbReference type="ARBA" id="ARBA00001933"/>
    </source>
</evidence>
<feature type="domain" description="Tryptophan synthase beta chain-like PALP" evidence="4">
    <location>
        <begin position="18"/>
        <end position="307"/>
    </location>
</feature>
<comment type="caution">
    <text evidence="5">The sequence shown here is derived from an EMBL/GenBank/DDBJ whole genome shotgun (WGS) entry which is preliminary data.</text>
</comment>
<keyword evidence="3" id="KW-0456">Lyase</keyword>
<dbReference type="InterPro" id="IPR050147">
    <property type="entry name" value="Ser/Thr_Dehydratase"/>
</dbReference>
<dbReference type="InterPro" id="IPR000634">
    <property type="entry name" value="Ser/Thr_deHydtase_PyrdxlP-BS"/>
</dbReference>
<dbReference type="PANTHER" id="PTHR48078:SF6">
    <property type="entry name" value="L-THREONINE DEHYDRATASE CATABOLIC TDCB"/>
    <property type="match status" value="1"/>
</dbReference>
<keyword evidence="2" id="KW-0663">Pyridoxal phosphate</keyword>
<dbReference type="InterPro" id="IPR036052">
    <property type="entry name" value="TrpB-like_PALP_sf"/>
</dbReference>
<dbReference type="InterPro" id="IPR001926">
    <property type="entry name" value="TrpB-like_PALP"/>
</dbReference>
<organism evidence="5 6">
    <name type="scientific">Shinella lacus</name>
    <dbReference type="NCBI Taxonomy" id="2654216"/>
    <lineage>
        <taxon>Bacteria</taxon>
        <taxon>Pseudomonadati</taxon>
        <taxon>Pseudomonadota</taxon>
        <taxon>Alphaproteobacteria</taxon>
        <taxon>Hyphomicrobiales</taxon>
        <taxon>Rhizobiaceae</taxon>
        <taxon>Shinella</taxon>
    </lineage>
</organism>
<gene>
    <name evidence="5" type="ORF">GB927_021065</name>
</gene>
<evidence type="ECO:0000313" key="6">
    <source>
        <dbReference type="Proteomes" id="UP000996601"/>
    </source>
</evidence>
<dbReference type="EMBL" id="WHSB02000008">
    <property type="protein sequence ID" value="MCQ4632548.1"/>
    <property type="molecule type" value="Genomic_DNA"/>
</dbReference>